<dbReference type="GO" id="GO:0003700">
    <property type="term" value="F:DNA-binding transcription factor activity"/>
    <property type="evidence" value="ECO:0007669"/>
    <property type="project" value="InterPro"/>
</dbReference>
<evidence type="ECO:0000256" key="3">
    <source>
        <dbReference type="ARBA" id="ARBA00023163"/>
    </source>
</evidence>
<dbReference type="PANTHER" id="PTHR30363:SF4">
    <property type="entry name" value="GLYCEROL-3-PHOSPHATE REGULON REPRESSOR"/>
    <property type="match status" value="1"/>
</dbReference>
<evidence type="ECO:0000256" key="1">
    <source>
        <dbReference type="ARBA" id="ARBA00022491"/>
    </source>
</evidence>
<comment type="caution">
    <text evidence="5">The sequence shown here is derived from an EMBL/GenBank/DDBJ whole genome shotgun (WGS) entry which is preliminary data.</text>
</comment>
<sequence length="266" mass="28576">MSTAQSRKRLILELAREHGRVTVEDLAARLTVSPQTIRKDLNDLCDSDQLVRTHGGALLRTGKANVGYDARRLIAAEAKDSIGVRTARLIPDNSSLFINIGTTTEAVARALVDRTDLLVITNNLNVATILRPARGLEVVIVGGVVRHSDGGIVGEAALDMIAQFKVDTAIIGTSAIDADGTLLDYDYREVRVTQAILENARRRILVADSSKVSRRAPVRIAHLSQLDAFVTDGLQDPELRRLCAEAGTEIHETAGGRAGGEQSDAA</sequence>
<dbReference type="Proteomes" id="UP000555728">
    <property type="component" value="Unassembled WGS sequence"/>
</dbReference>
<protein>
    <submittedName>
        <fullName evidence="5">DeoR family glycerol-3-phosphate regulon repressor</fullName>
    </submittedName>
</protein>
<gene>
    <name evidence="5" type="ORF">GGD88_000252</name>
</gene>
<dbReference type="InterPro" id="IPR036390">
    <property type="entry name" value="WH_DNA-bd_sf"/>
</dbReference>
<dbReference type="Gene3D" id="1.10.10.10">
    <property type="entry name" value="Winged helix-like DNA-binding domain superfamily/Winged helix DNA-binding domain"/>
    <property type="match status" value="1"/>
</dbReference>
<accession>A0A7W6RXH1</accession>
<organism evidence="5 6">
    <name type="scientific">Roseospira goensis</name>
    <dbReference type="NCBI Taxonomy" id="391922"/>
    <lineage>
        <taxon>Bacteria</taxon>
        <taxon>Pseudomonadati</taxon>
        <taxon>Pseudomonadota</taxon>
        <taxon>Alphaproteobacteria</taxon>
        <taxon>Rhodospirillales</taxon>
        <taxon>Rhodospirillaceae</taxon>
        <taxon>Roseospira</taxon>
    </lineage>
</organism>
<feature type="domain" description="HTH deoR-type" evidence="4">
    <location>
        <begin position="4"/>
        <end position="59"/>
    </location>
</feature>
<dbReference type="SUPFAM" id="SSF100950">
    <property type="entry name" value="NagB/RpiA/CoA transferase-like"/>
    <property type="match status" value="1"/>
</dbReference>
<dbReference type="SUPFAM" id="SSF46785">
    <property type="entry name" value="Winged helix' DNA-binding domain"/>
    <property type="match status" value="1"/>
</dbReference>
<dbReference type="SMART" id="SM00420">
    <property type="entry name" value="HTH_DEOR"/>
    <property type="match status" value="1"/>
</dbReference>
<dbReference type="SMART" id="SM01134">
    <property type="entry name" value="DeoRC"/>
    <property type="match status" value="1"/>
</dbReference>
<keyword evidence="2" id="KW-0805">Transcription regulation</keyword>
<dbReference type="AlphaFoldDB" id="A0A7W6RXH1"/>
<dbReference type="InterPro" id="IPR037171">
    <property type="entry name" value="NagB/RpiA_transferase-like"/>
</dbReference>
<dbReference type="Pfam" id="PF00455">
    <property type="entry name" value="DeoRC"/>
    <property type="match status" value="1"/>
</dbReference>
<dbReference type="RefSeq" id="WP_184431031.1">
    <property type="nucleotide sequence ID" value="NZ_JACIGI010000002.1"/>
</dbReference>
<dbReference type="EMBL" id="JACIGI010000002">
    <property type="protein sequence ID" value="MBB4284545.1"/>
    <property type="molecule type" value="Genomic_DNA"/>
</dbReference>
<keyword evidence="1" id="KW-0678">Repressor</keyword>
<dbReference type="InterPro" id="IPR050313">
    <property type="entry name" value="Carb_Metab_HTH_regulators"/>
</dbReference>
<keyword evidence="6" id="KW-1185">Reference proteome</keyword>
<reference evidence="5 6" key="1">
    <citation type="submission" date="2020-08" db="EMBL/GenBank/DDBJ databases">
        <title>Genome sequencing of Purple Non-Sulfur Bacteria from various extreme environments.</title>
        <authorList>
            <person name="Mayer M."/>
        </authorList>
    </citation>
    <scope>NUCLEOTIDE SEQUENCE [LARGE SCALE GENOMIC DNA]</scope>
    <source>
        <strain evidence="5 6">JA135</strain>
    </source>
</reference>
<dbReference type="Pfam" id="PF08220">
    <property type="entry name" value="HTH_DeoR"/>
    <property type="match status" value="1"/>
</dbReference>
<evidence type="ECO:0000313" key="6">
    <source>
        <dbReference type="Proteomes" id="UP000555728"/>
    </source>
</evidence>
<dbReference type="PANTHER" id="PTHR30363">
    <property type="entry name" value="HTH-TYPE TRANSCRIPTIONAL REGULATOR SRLR-RELATED"/>
    <property type="match status" value="1"/>
</dbReference>
<dbReference type="InterPro" id="IPR014036">
    <property type="entry name" value="DeoR-like_C"/>
</dbReference>
<name>A0A7W6RXH1_9PROT</name>
<keyword evidence="3" id="KW-0804">Transcription</keyword>
<dbReference type="InterPro" id="IPR036388">
    <property type="entry name" value="WH-like_DNA-bd_sf"/>
</dbReference>
<evidence type="ECO:0000256" key="2">
    <source>
        <dbReference type="ARBA" id="ARBA00023015"/>
    </source>
</evidence>
<dbReference type="PRINTS" id="PR00037">
    <property type="entry name" value="HTHLACR"/>
</dbReference>
<proteinExistence type="predicted"/>
<dbReference type="PROSITE" id="PS51000">
    <property type="entry name" value="HTH_DEOR_2"/>
    <property type="match status" value="1"/>
</dbReference>
<evidence type="ECO:0000313" key="5">
    <source>
        <dbReference type="EMBL" id="MBB4284545.1"/>
    </source>
</evidence>
<evidence type="ECO:0000259" key="4">
    <source>
        <dbReference type="PROSITE" id="PS51000"/>
    </source>
</evidence>
<dbReference type="Gene3D" id="3.40.50.1360">
    <property type="match status" value="1"/>
</dbReference>
<dbReference type="InterPro" id="IPR001034">
    <property type="entry name" value="DeoR_HTH"/>
</dbReference>